<keyword evidence="3" id="KW-1185">Reference proteome</keyword>
<keyword evidence="1" id="KW-0175">Coiled coil</keyword>
<evidence type="ECO:0000313" key="2">
    <source>
        <dbReference type="EMBL" id="OMJ92829.1"/>
    </source>
</evidence>
<organism evidence="2 3">
    <name type="scientific">Stentor coeruleus</name>
    <dbReference type="NCBI Taxonomy" id="5963"/>
    <lineage>
        <taxon>Eukaryota</taxon>
        <taxon>Sar</taxon>
        <taxon>Alveolata</taxon>
        <taxon>Ciliophora</taxon>
        <taxon>Postciliodesmatophora</taxon>
        <taxon>Heterotrichea</taxon>
        <taxon>Heterotrichida</taxon>
        <taxon>Stentoridae</taxon>
        <taxon>Stentor</taxon>
    </lineage>
</organism>
<evidence type="ECO:0000313" key="3">
    <source>
        <dbReference type="Proteomes" id="UP000187209"/>
    </source>
</evidence>
<dbReference type="OrthoDB" id="323512at2759"/>
<feature type="coiled-coil region" evidence="1">
    <location>
        <begin position="75"/>
        <end position="109"/>
    </location>
</feature>
<sequence length="112" mass="13178">MISLSEKKSGTIMKVGTEELGENENEKYTEYCIGQVEKELEGLGLSNEDFSSILHELKELRRLLDNKPMVEEPQFVNHESEIERLLQANLRLEDEIAELQRKEEEIITKKWW</sequence>
<dbReference type="Proteomes" id="UP000187209">
    <property type="component" value="Unassembled WGS sequence"/>
</dbReference>
<dbReference type="EMBL" id="MPUH01000053">
    <property type="protein sequence ID" value="OMJ92829.1"/>
    <property type="molecule type" value="Genomic_DNA"/>
</dbReference>
<gene>
    <name evidence="2" type="ORF">SteCoe_4275</name>
</gene>
<reference evidence="2 3" key="1">
    <citation type="submission" date="2016-11" db="EMBL/GenBank/DDBJ databases">
        <title>The macronuclear genome of Stentor coeruleus: a giant cell with tiny introns.</title>
        <authorList>
            <person name="Slabodnick M."/>
            <person name="Ruby J.G."/>
            <person name="Reiff S.B."/>
            <person name="Swart E.C."/>
            <person name="Gosai S."/>
            <person name="Prabakaran S."/>
            <person name="Witkowska E."/>
            <person name="Larue G.E."/>
            <person name="Fisher S."/>
            <person name="Freeman R.M."/>
            <person name="Gunawardena J."/>
            <person name="Chu W."/>
            <person name="Stover N.A."/>
            <person name="Gregory B.D."/>
            <person name="Nowacki M."/>
            <person name="Derisi J."/>
            <person name="Roy S.W."/>
            <person name="Marshall W.F."/>
            <person name="Sood P."/>
        </authorList>
    </citation>
    <scope>NUCLEOTIDE SEQUENCE [LARGE SCALE GENOMIC DNA]</scope>
    <source>
        <strain evidence="2">WM001</strain>
    </source>
</reference>
<comment type="caution">
    <text evidence="2">The sequence shown here is derived from an EMBL/GenBank/DDBJ whole genome shotgun (WGS) entry which is preliminary data.</text>
</comment>
<proteinExistence type="predicted"/>
<evidence type="ECO:0000256" key="1">
    <source>
        <dbReference type="SAM" id="Coils"/>
    </source>
</evidence>
<accession>A0A1R2CUY8</accession>
<dbReference type="AlphaFoldDB" id="A0A1R2CUY8"/>
<name>A0A1R2CUY8_9CILI</name>
<protein>
    <submittedName>
        <fullName evidence="2">Uncharacterized protein</fullName>
    </submittedName>
</protein>